<keyword evidence="1" id="KW-0805">Transcription regulation</keyword>
<comment type="caution">
    <text evidence="5">The sequence shown here is derived from an EMBL/GenBank/DDBJ whole genome shotgun (WGS) entry which is preliminary data.</text>
</comment>
<keyword evidence="2" id="KW-0238">DNA-binding</keyword>
<evidence type="ECO:0000313" key="5">
    <source>
        <dbReference type="EMBL" id="RJG57667.1"/>
    </source>
</evidence>
<dbReference type="SUPFAM" id="SSF46894">
    <property type="entry name" value="C-terminal effector domain of the bipartite response regulators"/>
    <property type="match status" value="1"/>
</dbReference>
<keyword evidence="6" id="KW-1185">Reference proteome</keyword>
<dbReference type="InterPro" id="IPR016032">
    <property type="entry name" value="Sig_transdc_resp-reg_C-effctor"/>
</dbReference>
<dbReference type="EMBL" id="QVRA01000001">
    <property type="protein sequence ID" value="RJG57667.1"/>
    <property type="molecule type" value="Genomic_DNA"/>
</dbReference>
<evidence type="ECO:0000256" key="2">
    <source>
        <dbReference type="ARBA" id="ARBA00023125"/>
    </source>
</evidence>
<dbReference type="AlphaFoldDB" id="A0A418YXR5"/>
<protein>
    <submittedName>
        <fullName evidence="5">LuxR family transcriptional regulator</fullName>
    </submittedName>
</protein>
<dbReference type="PANTHER" id="PTHR44688:SF16">
    <property type="entry name" value="DNA-BINDING TRANSCRIPTIONAL ACTIVATOR DEVR_DOSR"/>
    <property type="match status" value="1"/>
</dbReference>
<feature type="domain" description="HTH luxR-type" evidence="4">
    <location>
        <begin position="46"/>
        <end position="111"/>
    </location>
</feature>
<dbReference type="GO" id="GO:0006355">
    <property type="term" value="P:regulation of DNA-templated transcription"/>
    <property type="evidence" value="ECO:0007669"/>
    <property type="project" value="InterPro"/>
</dbReference>
<accession>A0A418YXR5</accession>
<dbReference type="CDD" id="cd06170">
    <property type="entry name" value="LuxR_C_like"/>
    <property type="match status" value="1"/>
</dbReference>
<dbReference type="GO" id="GO:0003677">
    <property type="term" value="F:DNA binding"/>
    <property type="evidence" value="ECO:0007669"/>
    <property type="project" value="UniProtKB-KW"/>
</dbReference>
<dbReference type="InterPro" id="IPR000792">
    <property type="entry name" value="Tscrpt_reg_LuxR_C"/>
</dbReference>
<organism evidence="5 6">
    <name type="scientific">Sphingobium terrigena</name>
    <dbReference type="NCBI Taxonomy" id="2304063"/>
    <lineage>
        <taxon>Bacteria</taxon>
        <taxon>Pseudomonadati</taxon>
        <taxon>Pseudomonadota</taxon>
        <taxon>Alphaproteobacteria</taxon>
        <taxon>Sphingomonadales</taxon>
        <taxon>Sphingomonadaceae</taxon>
        <taxon>Sphingobium</taxon>
    </lineage>
</organism>
<dbReference type="PANTHER" id="PTHR44688">
    <property type="entry name" value="DNA-BINDING TRANSCRIPTIONAL ACTIVATOR DEVR_DOSR"/>
    <property type="match status" value="1"/>
</dbReference>
<evidence type="ECO:0000256" key="3">
    <source>
        <dbReference type="ARBA" id="ARBA00023163"/>
    </source>
</evidence>
<evidence type="ECO:0000259" key="4">
    <source>
        <dbReference type="PROSITE" id="PS50043"/>
    </source>
</evidence>
<evidence type="ECO:0000313" key="6">
    <source>
        <dbReference type="Proteomes" id="UP000283469"/>
    </source>
</evidence>
<name>A0A418YXR5_9SPHN</name>
<dbReference type="Gene3D" id="1.10.10.10">
    <property type="entry name" value="Winged helix-like DNA-binding domain superfamily/Winged helix DNA-binding domain"/>
    <property type="match status" value="1"/>
</dbReference>
<proteinExistence type="predicted"/>
<sequence length="125" mass="14106">MPGEVSGSCTFVTRADEPLPRDQIWTAQLIGGLAFERGQHLLGRTTLSGDSAITERQRDCVLWAARGNTDGEIADILGISKETVIQHLKFARERYGVRKRTSLVIRALFDGLISFSEIFQRHKYW</sequence>
<keyword evidence="3" id="KW-0804">Transcription</keyword>
<reference evidence="5 6" key="1">
    <citation type="submission" date="2018-08" db="EMBL/GenBank/DDBJ databases">
        <title>Sphingobium sp. EO9.</title>
        <authorList>
            <person name="Park Y."/>
            <person name="Kim K.H."/>
            <person name="Jeon C.O."/>
        </authorList>
    </citation>
    <scope>NUCLEOTIDE SEQUENCE [LARGE SCALE GENOMIC DNA]</scope>
    <source>
        <strain evidence="5 6">EO9</strain>
    </source>
</reference>
<dbReference type="InterPro" id="IPR036388">
    <property type="entry name" value="WH-like_DNA-bd_sf"/>
</dbReference>
<dbReference type="OrthoDB" id="3170288at2"/>
<evidence type="ECO:0000256" key="1">
    <source>
        <dbReference type="ARBA" id="ARBA00023015"/>
    </source>
</evidence>
<dbReference type="Proteomes" id="UP000283469">
    <property type="component" value="Unassembled WGS sequence"/>
</dbReference>
<dbReference type="SMART" id="SM00421">
    <property type="entry name" value="HTH_LUXR"/>
    <property type="match status" value="1"/>
</dbReference>
<dbReference type="PROSITE" id="PS50043">
    <property type="entry name" value="HTH_LUXR_2"/>
    <property type="match status" value="1"/>
</dbReference>
<dbReference type="Pfam" id="PF00196">
    <property type="entry name" value="GerE"/>
    <property type="match status" value="1"/>
</dbReference>
<gene>
    <name evidence="5" type="ORF">D0Z70_00095</name>
</gene>